<dbReference type="Proteomes" id="UP001055117">
    <property type="component" value="Unassembled WGS sequence"/>
</dbReference>
<organism evidence="11 12">
    <name type="scientific">Methylobacterium cerastii</name>
    <dbReference type="NCBI Taxonomy" id="932741"/>
    <lineage>
        <taxon>Bacteria</taxon>
        <taxon>Pseudomonadati</taxon>
        <taxon>Pseudomonadota</taxon>
        <taxon>Alphaproteobacteria</taxon>
        <taxon>Hyphomicrobiales</taxon>
        <taxon>Methylobacteriaceae</taxon>
        <taxon>Methylobacterium</taxon>
    </lineage>
</organism>
<dbReference type="InterPro" id="IPR013685">
    <property type="entry name" value="POTRA_FtsQ_type"/>
</dbReference>
<dbReference type="HAMAP" id="MF_00911">
    <property type="entry name" value="FtsQ_subfam"/>
    <property type="match status" value="1"/>
</dbReference>
<dbReference type="EMBL" id="BPQG01000004">
    <property type="protein sequence ID" value="GJD42378.1"/>
    <property type="molecule type" value="Genomic_DNA"/>
</dbReference>
<evidence type="ECO:0000256" key="4">
    <source>
        <dbReference type="ARBA" id="ARBA00022618"/>
    </source>
</evidence>
<name>A0ABQ4QAY0_9HYPH</name>
<evidence type="ECO:0000313" key="11">
    <source>
        <dbReference type="EMBL" id="GJD42378.1"/>
    </source>
</evidence>
<dbReference type="Gene3D" id="3.10.20.310">
    <property type="entry name" value="membrane protein fhac"/>
    <property type="match status" value="1"/>
</dbReference>
<evidence type="ECO:0000313" key="12">
    <source>
        <dbReference type="Proteomes" id="UP001055117"/>
    </source>
</evidence>
<keyword evidence="5 9" id="KW-0812">Transmembrane</keyword>
<keyword evidence="7 9" id="KW-0472">Membrane</keyword>
<comment type="subcellular location">
    <subcellularLocation>
        <location evidence="9">Cell inner membrane</location>
        <topology evidence="9">Single-pass type II membrane protein</topology>
    </subcellularLocation>
    <subcellularLocation>
        <location evidence="1">Membrane</location>
    </subcellularLocation>
    <text evidence="9">Localizes to the division septum.</text>
</comment>
<keyword evidence="3 9" id="KW-0997">Cell inner membrane</keyword>
<keyword evidence="2 9" id="KW-1003">Cell membrane</keyword>
<dbReference type="PROSITE" id="PS51779">
    <property type="entry name" value="POTRA"/>
    <property type="match status" value="1"/>
</dbReference>
<dbReference type="Pfam" id="PF03799">
    <property type="entry name" value="FtsQ_DivIB_C"/>
    <property type="match status" value="1"/>
</dbReference>
<comment type="function">
    <text evidence="9">Essential cell division protein.</text>
</comment>
<protein>
    <recommendedName>
        <fullName evidence="9">Cell division protein FtsQ</fullName>
    </recommendedName>
</protein>
<evidence type="ECO:0000256" key="7">
    <source>
        <dbReference type="ARBA" id="ARBA00023136"/>
    </source>
</evidence>
<dbReference type="PANTHER" id="PTHR35851:SF1">
    <property type="entry name" value="CELL DIVISION PROTEIN FTSQ"/>
    <property type="match status" value="1"/>
</dbReference>
<keyword evidence="8 9" id="KW-0131">Cell cycle</keyword>
<evidence type="ECO:0000259" key="10">
    <source>
        <dbReference type="PROSITE" id="PS51779"/>
    </source>
</evidence>
<comment type="caution">
    <text evidence="11">The sequence shown here is derived from an EMBL/GenBank/DDBJ whole genome shotgun (WGS) entry which is preliminary data.</text>
</comment>
<comment type="similarity">
    <text evidence="9">Belongs to the FtsQ/DivIB family. FtsQ subfamily.</text>
</comment>
<keyword evidence="12" id="KW-1185">Reference proteome</keyword>
<accession>A0ABQ4QAY0</accession>
<reference evidence="11 12" key="1">
    <citation type="journal article" date="2021" name="Front. Microbiol.">
        <title>Comprehensive Comparative Genomics and Phenotyping of Methylobacterium Species.</title>
        <authorList>
            <person name="Alessa O."/>
            <person name="Ogura Y."/>
            <person name="Fujitani Y."/>
            <person name="Takami H."/>
            <person name="Hayashi T."/>
            <person name="Sahin N."/>
            <person name="Tani A."/>
        </authorList>
    </citation>
    <scope>NUCLEOTIDE SEQUENCE [LARGE SCALE GENOMIC DNA]</scope>
    <source>
        <strain evidence="11 12">DSM 23679</strain>
    </source>
</reference>
<feature type="domain" description="POTRA" evidence="10">
    <location>
        <begin position="114"/>
        <end position="182"/>
    </location>
</feature>
<dbReference type="RefSeq" id="WP_147753367.1">
    <property type="nucleotide sequence ID" value="NZ_BPQG01000004.1"/>
</dbReference>
<dbReference type="PANTHER" id="PTHR35851">
    <property type="entry name" value="CELL DIVISION PROTEIN FTSQ"/>
    <property type="match status" value="1"/>
</dbReference>
<evidence type="ECO:0000256" key="6">
    <source>
        <dbReference type="ARBA" id="ARBA00022989"/>
    </source>
</evidence>
<dbReference type="Gene3D" id="3.40.50.11690">
    <property type="entry name" value="Cell division protein FtsQ/DivIB"/>
    <property type="match status" value="1"/>
</dbReference>
<evidence type="ECO:0000256" key="8">
    <source>
        <dbReference type="ARBA" id="ARBA00023306"/>
    </source>
</evidence>
<evidence type="ECO:0000256" key="1">
    <source>
        <dbReference type="ARBA" id="ARBA00004370"/>
    </source>
</evidence>
<evidence type="ECO:0000256" key="9">
    <source>
        <dbReference type="HAMAP-Rule" id="MF_00911"/>
    </source>
</evidence>
<dbReference type="Pfam" id="PF08478">
    <property type="entry name" value="POTRA_1"/>
    <property type="match status" value="1"/>
</dbReference>
<evidence type="ECO:0000256" key="5">
    <source>
        <dbReference type="ARBA" id="ARBA00022692"/>
    </source>
</evidence>
<sequence>MDGGGRVSGPLSPAGFPGATGPAARFAGQGLAGQGLAGSVLSRLPRFLRRSDSLRRGRPGPSMAERLPRGVGALGLSTAFGALALAGFVASGRYDAFVAENGRPFDILARIAGFGVERVTISGISRMYEREVLAAAGIDWRASVPFLDVAEVRARLLRVPLIASVSVRKIYPREIVINQVEREPAALWQMNGEISVIAADGTIIDTMRDDRYATLPLVVGDDANTKLGEYLALVAAAGPLADRIRAGTYVSGRRWTLKLDGVDIRLPEVEPGAALARLVELERANRLLEKDIIAVDLRMPDRVVVRLTEEAAAARAEASKKTKKGTAT</sequence>
<proteinExistence type="inferred from homology"/>
<keyword evidence="4 9" id="KW-0132">Cell division</keyword>
<dbReference type="InterPro" id="IPR034746">
    <property type="entry name" value="POTRA"/>
</dbReference>
<dbReference type="GO" id="GO:0051301">
    <property type="term" value="P:cell division"/>
    <property type="evidence" value="ECO:0007669"/>
    <property type="project" value="UniProtKB-KW"/>
</dbReference>
<dbReference type="InterPro" id="IPR005548">
    <property type="entry name" value="Cell_div_FtsQ/DivIB_C"/>
</dbReference>
<dbReference type="InterPro" id="IPR026579">
    <property type="entry name" value="FtsQ"/>
</dbReference>
<keyword evidence="6 9" id="KW-1133">Transmembrane helix</keyword>
<gene>
    <name evidence="9 11" type="primary">ftsQ</name>
    <name evidence="11" type="ORF">AFCDBAGC_0214</name>
</gene>
<evidence type="ECO:0000256" key="2">
    <source>
        <dbReference type="ARBA" id="ARBA00022475"/>
    </source>
</evidence>
<evidence type="ECO:0000256" key="3">
    <source>
        <dbReference type="ARBA" id="ARBA00022519"/>
    </source>
</evidence>
<dbReference type="InterPro" id="IPR045335">
    <property type="entry name" value="FtsQ_C_sf"/>
</dbReference>